<evidence type="ECO:0000256" key="1">
    <source>
        <dbReference type="ARBA" id="ARBA00004370"/>
    </source>
</evidence>
<feature type="transmembrane region" description="Helical" evidence="6">
    <location>
        <begin position="58"/>
        <end position="87"/>
    </location>
</feature>
<accession>A0ABD2KUQ3</accession>
<comment type="subcellular location">
    <subcellularLocation>
        <location evidence="1">Membrane</location>
    </subcellularLocation>
</comment>
<keyword evidence="2 6" id="KW-0812">Transmembrane</keyword>
<proteinExistence type="predicted"/>
<evidence type="ECO:0000313" key="7">
    <source>
        <dbReference type="EMBL" id="KAL3106685.1"/>
    </source>
</evidence>
<dbReference type="InterPro" id="IPR047130">
    <property type="entry name" value="7TM_GPCR_Srsx_nematod"/>
</dbReference>
<protein>
    <recommendedName>
        <fullName evidence="9">Opsin</fullName>
    </recommendedName>
</protein>
<dbReference type="PANTHER" id="PTHR23360">
    <property type="entry name" value="G-PROTEIN COUPLED RECEPTORS FAMILY 1 PROFILE DOMAIN-CONTAINING PROTEIN-RELATED"/>
    <property type="match status" value="1"/>
</dbReference>
<feature type="transmembrane region" description="Helical" evidence="6">
    <location>
        <begin position="136"/>
        <end position="157"/>
    </location>
</feature>
<keyword evidence="4 6" id="KW-0472">Membrane</keyword>
<keyword evidence="8" id="KW-1185">Reference proteome</keyword>
<dbReference type="EMBL" id="JBICBT010000638">
    <property type="protein sequence ID" value="KAL3106685.1"/>
    <property type="molecule type" value="Genomic_DNA"/>
</dbReference>
<evidence type="ECO:0000256" key="2">
    <source>
        <dbReference type="ARBA" id="ARBA00022692"/>
    </source>
</evidence>
<sequence>MDLDFQFYALYKDAGIVPIEILSNGILAMLCFVGICLNSALVYATIKTKSLRSKCNILIALYTFCASFMLIGTSIKFFVFLFGINYLTLGTCFYIQFVPFVGANAATTLQLGIGIDRLAGVKWPIWYKSGGNVTSFKLAIFLCFVLIPYRMGMAYYGTSFHWQKPVMCTFGDPAQTPENANATNIYSFLLYCAEFLCYVLIWLISWCRKAKGVVRSVEGGGGTDYRRALRTVYDGPAEQRRHQRQQQQQQQLQQHPMQMYGIRNRNIVVQHNQRF</sequence>
<name>A0ABD2KUQ3_9BILA</name>
<reference evidence="7 8" key="1">
    <citation type="submission" date="2024-10" db="EMBL/GenBank/DDBJ databases">
        <authorList>
            <person name="Kim D."/>
        </authorList>
    </citation>
    <scope>NUCLEOTIDE SEQUENCE [LARGE SCALE GENOMIC DNA]</scope>
    <source>
        <strain evidence="7">BH-2024</strain>
    </source>
</reference>
<feature type="transmembrane region" description="Helical" evidence="6">
    <location>
        <begin position="185"/>
        <end position="206"/>
    </location>
</feature>
<dbReference type="GO" id="GO:0016020">
    <property type="term" value="C:membrane"/>
    <property type="evidence" value="ECO:0007669"/>
    <property type="project" value="UniProtKB-SubCell"/>
</dbReference>
<comment type="caution">
    <text evidence="7">The sequence shown here is derived from an EMBL/GenBank/DDBJ whole genome shotgun (WGS) entry which is preliminary data.</text>
</comment>
<feature type="transmembrane region" description="Helical" evidence="6">
    <location>
        <begin position="26"/>
        <end position="46"/>
    </location>
</feature>
<dbReference type="Gene3D" id="1.20.1070.10">
    <property type="entry name" value="Rhodopsin 7-helix transmembrane proteins"/>
    <property type="match status" value="1"/>
</dbReference>
<evidence type="ECO:0000256" key="6">
    <source>
        <dbReference type="SAM" id="Phobius"/>
    </source>
</evidence>
<evidence type="ECO:0000256" key="4">
    <source>
        <dbReference type="ARBA" id="ARBA00023136"/>
    </source>
</evidence>
<evidence type="ECO:0000256" key="5">
    <source>
        <dbReference type="SAM" id="MobiDB-lite"/>
    </source>
</evidence>
<dbReference type="Proteomes" id="UP001620626">
    <property type="component" value="Unassembled WGS sequence"/>
</dbReference>
<keyword evidence="3 6" id="KW-1133">Transmembrane helix</keyword>
<dbReference type="SMART" id="SM01381">
    <property type="entry name" value="7TM_GPCR_Srsx"/>
    <property type="match status" value="1"/>
</dbReference>
<evidence type="ECO:0008006" key="9">
    <source>
        <dbReference type="Google" id="ProtNLM"/>
    </source>
</evidence>
<dbReference type="InterPro" id="IPR019424">
    <property type="entry name" value="7TM_GPCR_Srsx"/>
</dbReference>
<dbReference type="CDD" id="cd00637">
    <property type="entry name" value="7tm_classA_rhodopsin-like"/>
    <property type="match status" value="1"/>
</dbReference>
<gene>
    <name evidence="7" type="ORF">niasHT_019813</name>
</gene>
<feature type="transmembrane region" description="Helical" evidence="6">
    <location>
        <begin position="93"/>
        <end position="115"/>
    </location>
</feature>
<evidence type="ECO:0000256" key="3">
    <source>
        <dbReference type="ARBA" id="ARBA00022989"/>
    </source>
</evidence>
<dbReference type="PANTHER" id="PTHR23360:SF5">
    <property type="entry name" value="G-PROTEIN COUPLED RECEPTORS FAMILY 1 PROFILE DOMAIN-CONTAINING PROTEIN"/>
    <property type="match status" value="1"/>
</dbReference>
<evidence type="ECO:0000313" key="8">
    <source>
        <dbReference type="Proteomes" id="UP001620626"/>
    </source>
</evidence>
<dbReference type="SUPFAM" id="SSF81321">
    <property type="entry name" value="Family A G protein-coupled receptor-like"/>
    <property type="match status" value="1"/>
</dbReference>
<organism evidence="7 8">
    <name type="scientific">Heterodera trifolii</name>
    <dbReference type="NCBI Taxonomy" id="157864"/>
    <lineage>
        <taxon>Eukaryota</taxon>
        <taxon>Metazoa</taxon>
        <taxon>Ecdysozoa</taxon>
        <taxon>Nematoda</taxon>
        <taxon>Chromadorea</taxon>
        <taxon>Rhabditida</taxon>
        <taxon>Tylenchina</taxon>
        <taxon>Tylenchomorpha</taxon>
        <taxon>Tylenchoidea</taxon>
        <taxon>Heteroderidae</taxon>
        <taxon>Heteroderinae</taxon>
        <taxon>Heterodera</taxon>
    </lineage>
</organism>
<dbReference type="InterPro" id="IPR000276">
    <property type="entry name" value="GPCR_Rhodpsn"/>
</dbReference>
<dbReference type="AlphaFoldDB" id="A0ABD2KUQ3"/>
<feature type="compositionally biased region" description="Low complexity" evidence="5">
    <location>
        <begin position="245"/>
        <end position="255"/>
    </location>
</feature>
<feature type="region of interest" description="Disordered" evidence="5">
    <location>
        <begin position="236"/>
        <end position="255"/>
    </location>
</feature>
<dbReference type="Pfam" id="PF10320">
    <property type="entry name" value="7TM_GPCR_Srsx"/>
    <property type="match status" value="1"/>
</dbReference>